<dbReference type="KEGG" id="acd:AOLE_06005"/>
<dbReference type="Gene3D" id="3.40.50.10610">
    <property type="entry name" value="ABC-type transport auxiliary lipoprotein component"/>
    <property type="match status" value="1"/>
</dbReference>
<feature type="chain" id="PRO_5042833741" evidence="1">
    <location>
        <begin position="31"/>
        <end position="236"/>
    </location>
</feature>
<dbReference type="EMBL" id="CP002080">
    <property type="protein sequence ID" value="ADI90096.1"/>
    <property type="molecule type" value="Genomic_DNA"/>
</dbReference>
<organism evidence="3 4">
    <name type="scientific">Acinetobacter oleivorans (strain JCM 16667 / KCTC 23045 / DR1)</name>
    <dbReference type="NCBI Taxonomy" id="436717"/>
    <lineage>
        <taxon>Bacteria</taxon>
        <taxon>Pseudomonadati</taxon>
        <taxon>Pseudomonadota</taxon>
        <taxon>Gammaproteobacteria</taxon>
        <taxon>Moraxellales</taxon>
        <taxon>Moraxellaceae</taxon>
        <taxon>Acinetobacter</taxon>
    </lineage>
</organism>
<dbReference type="InterPro" id="IPR005586">
    <property type="entry name" value="ABC_trans_aux"/>
</dbReference>
<feature type="signal peptide" evidence="1">
    <location>
        <begin position="1"/>
        <end position="30"/>
    </location>
</feature>
<sequence>MMKNKNTLSFQHPKAAKWLLGSGLFLTAVAMTACSSSPTPNYYTISPKITPAVSSSIRVIEVLPVGLPDRLDRAPLVLQDSSGKSTVLNNERWTSTMSTQLRDTLSAGLQQKLGAIDSYSSGLAGNNQPLYRVSTDFSHFDIVDKSYINIAVSWVVKRQIPPSQLESNNAKVITNAGSQLNCRIAFQQPIDQKAKKMDAIVNASSEAMTQIINTVSSSIVALDSNKKSVISNGVCS</sequence>
<proteinExistence type="predicted"/>
<dbReference type="PROSITE" id="PS51257">
    <property type="entry name" value="PROKAR_LIPOPROTEIN"/>
    <property type="match status" value="1"/>
</dbReference>
<reference evidence="3 4" key="1">
    <citation type="journal article" date="2010" name="J. Bacteriol.">
        <title>Complete genome sequence of the diesel-degrading Acinetobacter sp. strain DR1.</title>
        <authorList>
            <person name="Jung J."/>
            <person name="Baek J.H."/>
            <person name="Park W."/>
        </authorList>
    </citation>
    <scope>NUCLEOTIDE SEQUENCE [LARGE SCALE GENOMIC DNA]</scope>
    <source>
        <strain evidence="4">JCM 16667 / KCTC 23045 / DR1</strain>
    </source>
</reference>
<dbReference type="Proteomes" id="UP000000392">
    <property type="component" value="Chromosome"/>
</dbReference>
<keyword evidence="1" id="KW-0732">Signal</keyword>
<evidence type="ECO:0000313" key="3">
    <source>
        <dbReference type="EMBL" id="ADI90096.1"/>
    </source>
</evidence>
<dbReference type="Pfam" id="PF03886">
    <property type="entry name" value="ABC_trans_aux"/>
    <property type="match status" value="1"/>
</dbReference>
<accession>A0AAN0P761</accession>
<evidence type="ECO:0000259" key="2">
    <source>
        <dbReference type="Pfam" id="PF03886"/>
    </source>
</evidence>
<feature type="domain" description="ABC-type transport auxiliary lipoprotein component" evidence="2">
    <location>
        <begin position="43"/>
        <end position="214"/>
    </location>
</feature>
<evidence type="ECO:0000313" key="4">
    <source>
        <dbReference type="Proteomes" id="UP000000392"/>
    </source>
</evidence>
<evidence type="ECO:0000256" key="1">
    <source>
        <dbReference type="SAM" id="SignalP"/>
    </source>
</evidence>
<name>A0AAN0P761_ACISD</name>
<gene>
    <name evidence="3" type="ordered locus">AOLE_06005</name>
</gene>
<dbReference type="SUPFAM" id="SSF159594">
    <property type="entry name" value="XCC0632-like"/>
    <property type="match status" value="1"/>
</dbReference>
<dbReference type="AlphaFoldDB" id="A0AAN0P761"/>
<protein>
    <submittedName>
        <fullName evidence="3">Signal peptide-containing protein</fullName>
    </submittedName>
</protein>